<dbReference type="InterPro" id="IPR018389">
    <property type="entry name" value="DctP_fam"/>
</dbReference>
<dbReference type="InterPro" id="IPR038404">
    <property type="entry name" value="TRAP_DctP_sf"/>
</dbReference>
<feature type="chain" id="PRO_5032268755" evidence="2">
    <location>
        <begin position="23"/>
        <end position="328"/>
    </location>
</feature>
<organism evidence="3">
    <name type="scientific">Desulfacinum infernum</name>
    <dbReference type="NCBI Taxonomy" id="35837"/>
    <lineage>
        <taxon>Bacteria</taxon>
        <taxon>Pseudomonadati</taxon>
        <taxon>Thermodesulfobacteriota</taxon>
        <taxon>Syntrophobacteria</taxon>
        <taxon>Syntrophobacterales</taxon>
        <taxon>Syntrophobacteraceae</taxon>
        <taxon>Desulfacinum</taxon>
    </lineage>
</organism>
<evidence type="ECO:0000313" key="3">
    <source>
        <dbReference type="EMBL" id="HFK97675.1"/>
    </source>
</evidence>
<dbReference type="CDD" id="cd13602">
    <property type="entry name" value="PBP2_TRAP_BpDctp6_7"/>
    <property type="match status" value="1"/>
</dbReference>
<evidence type="ECO:0000256" key="2">
    <source>
        <dbReference type="SAM" id="SignalP"/>
    </source>
</evidence>
<accession>A0A832EJT1</accession>
<feature type="signal peptide" evidence="2">
    <location>
        <begin position="1"/>
        <end position="22"/>
    </location>
</feature>
<dbReference type="EMBL" id="DSTK01000031">
    <property type="protein sequence ID" value="HFK97675.1"/>
    <property type="molecule type" value="Genomic_DNA"/>
</dbReference>
<dbReference type="AlphaFoldDB" id="A0A832EJT1"/>
<name>A0A832EJT1_9BACT</name>
<sequence>MLQRSLAMLLFVSFLAAGPVSAADVVKMNLNAIYPATNFHSQGAEEFAKRVKEYTGGTVDIAVHPGGALGFKGPELLKTVKDGTVPMSDILMGVVQGSEKAFGISSLPRMVTSYEEAWKLYEACKDLYDKAAAKWNQKILYVVPWPPSGLFTTKEVKTAADIKGLKTRTYDKNGADFLANLGGSPVSLPWGEVYAALRTGMIDSVLTSAVSGRDAKLWEVLKYFKKIDYAYPLNMVVINLDYWKALKPDQKAAMERAAKEVQDIQWKKSAADNDESLKAIAENGMILGETDAALAAELDQAADTIIKGFLADAGPDVAAVVEGFRKKK</sequence>
<comment type="caution">
    <text evidence="3">The sequence shown here is derived from an EMBL/GenBank/DDBJ whole genome shotgun (WGS) entry which is preliminary data.</text>
</comment>
<keyword evidence="1 2" id="KW-0732">Signal</keyword>
<dbReference type="GO" id="GO:0055085">
    <property type="term" value="P:transmembrane transport"/>
    <property type="evidence" value="ECO:0007669"/>
    <property type="project" value="InterPro"/>
</dbReference>
<dbReference type="PANTHER" id="PTHR33376:SF4">
    <property type="entry name" value="SIALIC ACID-BINDING PERIPLASMIC PROTEIN SIAP"/>
    <property type="match status" value="1"/>
</dbReference>
<reference evidence="3" key="1">
    <citation type="journal article" date="2020" name="mSystems">
        <title>Genome- and Community-Level Interaction Insights into Carbon Utilization and Element Cycling Functions of Hydrothermarchaeota in Hydrothermal Sediment.</title>
        <authorList>
            <person name="Zhou Z."/>
            <person name="Liu Y."/>
            <person name="Xu W."/>
            <person name="Pan J."/>
            <person name="Luo Z.H."/>
            <person name="Li M."/>
        </authorList>
    </citation>
    <scope>NUCLEOTIDE SEQUENCE [LARGE SCALE GENOMIC DNA]</scope>
    <source>
        <strain evidence="3">SpSt-456</strain>
    </source>
</reference>
<protein>
    <submittedName>
        <fullName evidence="3">ABC transporter substrate-binding protein</fullName>
    </submittedName>
</protein>
<dbReference type="NCBIfam" id="NF037995">
    <property type="entry name" value="TRAP_S1"/>
    <property type="match status" value="1"/>
</dbReference>
<dbReference type="Gene3D" id="3.40.190.170">
    <property type="entry name" value="Bacterial extracellular solute-binding protein, family 7"/>
    <property type="match status" value="1"/>
</dbReference>
<evidence type="ECO:0000256" key="1">
    <source>
        <dbReference type="ARBA" id="ARBA00022729"/>
    </source>
</evidence>
<proteinExistence type="predicted"/>
<dbReference type="PANTHER" id="PTHR33376">
    <property type="match status" value="1"/>
</dbReference>
<dbReference type="Pfam" id="PF03480">
    <property type="entry name" value="DctP"/>
    <property type="match status" value="1"/>
</dbReference>
<gene>
    <name evidence="3" type="ORF">ENS06_10200</name>
</gene>